<feature type="compositionally biased region" description="Basic residues" evidence="7">
    <location>
        <begin position="751"/>
        <end position="770"/>
    </location>
</feature>
<dbReference type="PROSITE" id="PS51352">
    <property type="entry name" value="THIOREDOXIN_2"/>
    <property type="match status" value="1"/>
</dbReference>
<dbReference type="PROSITE" id="PS00194">
    <property type="entry name" value="THIOREDOXIN_1"/>
    <property type="match status" value="1"/>
</dbReference>
<dbReference type="GO" id="GO:0003756">
    <property type="term" value="F:protein disulfide isomerase activity"/>
    <property type="evidence" value="ECO:0007669"/>
    <property type="project" value="UniProtKB-EC"/>
</dbReference>
<evidence type="ECO:0000256" key="7">
    <source>
        <dbReference type="SAM" id="MobiDB-lite"/>
    </source>
</evidence>
<keyword evidence="5" id="KW-0413">Isomerase</keyword>
<feature type="domain" description="Thioredoxin" evidence="9">
    <location>
        <begin position="13"/>
        <end position="149"/>
    </location>
</feature>
<dbReference type="InterPro" id="IPR013766">
    <property type="entry name" value="Thioredoxin_domain"/>
</dbReference>
<comment type="caution">
    <text evidence="10">The sequence shown here is derived from an EMBL/GenBank/DDBJ whole genome shotgun (WGS) entry which is preliminary data.</text>
</comment>
<dbReference type="PANTHER" id="PTHR45815">
    <property type="entry name" value="PROTEIN DISULFIDE-ISOMERASE A6"/>
    <property type="match status" value="1"/>
</dbReference>
<evidence type="ECO:0000256" key="2">
    <source>
        <dbReference type="ARBA" id="ARBA00004319"/>
    </source>
</evidence>
<dbReference type="Pfam" id="PF00085">
    <property type="entry name" value="Thioredoxin"/>
    <property type="match status" value="1"/>
</dbReference>
<feature type="signal peptide" evidence="8">
    <location>
        <begin position="1"/>
        <end position="23"/>
    </location>
</feature>
<dbReference type="GO" id="GO:0034976">
    <property type="term" value="P:response to endoplasmic reticulum stress"/>
    <property type="evidence" value="ECO:0007669"/>
    <property type="project" value="TreeGrafter"/>
</dbReference>
<organism evidence="10 11">
    <name type="scientific">Elliptochloris bilobata</name>
    <dbReference type="NCBI Taxonomy" id="381761"/>
    <lineage>
        <taxon>Eukaryota</taxon>
        <taxon>Viridiplantae</taxon>
        <taxon>Chlorophyta</taxon>
        <taxon>core chlorophytes</taxon>
        <taxon>Trebouxiophyceae</taxon>
        <taxon>Trebouxiophyceae incertae sedis</taxon>
        <taxon>Elliptochloris clade</taxon>
        <taxon>Elliptochloris</taxon>
    </lineage>
</organism>
<dbReference type="EC" id="5.3.4.1" evidence="3"/>
<evidence type="ECO:0000256" key="1">
    <source>
        <dbReference type="ARBA" id="ARBA00001182"/>
    </source>
</evidence>
<dbReference type="GO" id="GO:0015035">
    <property type="term" value="F:protein-disulfide reductase activity"/>
    <property type="evidence" value="ECO:0007669"/>
    <property type="project" value="TreeGrafter"/>
</dbReference>
<evidence type="ECO:0000313" key="10">
    <source>
        <dbReference type="EMBL" id="KAK9845433.1"/>
    </source>
</evidence>
<dbReference type="Gene3D" id="3.40.30.10">
    <property type="entry name" value="Glutaredoxin"/>
    <property type="match status" value="2"/>
</dbReference>
<dbReference type="SUPFAM" id="SSF52833">
    <property type="entry name" value="Thioredoxin-like"/>
    <property type="match status" value="2"/>
</dbReference>
<dbReference type="GO" id="GO:0005788">
    <property type="term" value="C:endoplasmic reticulum lumen"/>
    <property type="evidence" value="ECO:0007669"/>
    <property type="project" value="UniProtKB-SubCell"/>
</dbReference>
<name>A0AAW1SIU5_9CHLO</name>
<dbReference type="Proteomes" id="UP001445335">
    <property type="component" value="Unassembled WGS sequence"/>
</dbReference>
<feature type="chain" id="PRO_5044002237" description="protein disulfide-isomerase" evidence="8">
    <location>
        <begin position="24"/>
        <end position="770"/>
    </location>
</feature>
<protein>
    <recommendedName>
        <fullName evidence="3">protein disulfide-isomerase</fullName>
        <ecNumber evidence="3">5.3.4.1</ecNumber>
    </recommendedName>
</protein>
<keyword evidence="6" id="KW-0676">Redox-active center</keyword>
<evidence type="ECO:0000256" key="3">
    <source>
        <dbReference type="ARBA" id="ARBA00012723"/>
    </source>
</evidence>
<comment type="catalytic activity">
    <reaction evidence="1">
        <text>Catalyzes the rearrangement of -S-S- bonds in proteins.</text>
        <dbReference type="EC" id="5.3.4.1"/>
    </reaction>
</comment>
<evidence type="ECO:0000256" key="6">
    <source>
        <dbReference type="ARBA" id="ARBA00023284"/>
    </source>
</evidence>
<sequence length="770" mass="80890">MQLAAPASLLAALFLSSFISALALYSTGGPVQILSKKNFKAEVIDSDLPALVEFYAPWCGHCKGLAPAFTKVAESILGLVTVGAVDCDEEVNRPLCSRYGVKGFPTIKVFGPEKQMNPYTKKVGKTPTDYSGPRTAKALADAALAALLGASVPALKGAEALAAFRGEGALPKVVLASAKAAPTPLLRSLALRFKGRLAFATVRDKDAETVAELGLESFPSLVVLPLDGSIVRYDGRLKAADLIAFLGKHAAAQASTPKAEAPGSSEAIHGGEAADADAGDKAVPQVVQELLAADVENLLAEEDAWLLAFFQEAVPGGCEAELKAFNKAVAELGRLVAAGAVNLTADATVGAPFNLDAAALSAQPCRPQVLLVPFGEDKGEAEDWLRYSGPLDSSKELQKFALEAFPSYVTRLTAATLEPFMASAPLRPKVFLITDKDATPGVFAALSVNLRKYRYVFADIHSSDQEALQRLSIKKAPAMVMAFLRPNEDGSPPELGKDARIALQHFPGPLKYPYMHQFLTTFAGMMGAAPEGGIPEPEFPGAVSAGAQPAAPVDVPEAATAAALDERCGASQAGLCALALLDPASEGFPAELELVKTAAGRWSRQPLRFSWINAARQPSFLAALGLGADAAPTMLVLSPKKARGARLTGAFDTAGLNALVDGLLSGRVPTTPFQEMPRLVDGGEEPAPQAPVDEEFDLNDILAEEVSASPGSKEELLRRADQELQAEAARKSQEEAARKSEADAAAAAAAKSKKRKRAKAKKRAKEKQEL</sequence>
<evidence type="ECO:0000256" key="5">
    <source>
        <dbReference type="ARBA" id="ARBA00023235"/>
    </source>
</evidence>
<keyword evidence="8" id="KW-0732">Signal</keyword>
<dbReference type="InterPro" id="IPR036249">
    <property type="entry name" value="Thioredoxin-like_sf"/>
</dbReference>
<proteinExistence type="predicted"/>
<keyword evidence="4" id="KW-1015">Disulfide bond</keyword>
<keyword evidence="11" id="KW-1185">Reference proteome</keyword>
<dbReference type="AlphaFoldDB" id="A0AAW1SIU5"/>
<feature type="region of interest" description="Disordered" evidence="7">
    <location>
        <begin position="707"/>
        <end position="770"/>
    </location>
</feature>
<dbReference type="EMBL" id="JALJOU010000003">
    <property type="protein sequence ID" value="KAK9845433.1"/>
    <property type="molecule type" value="Genomic_DNA"/>
</dbReference>
<reference evidence="10 11" key="1">
    <citation type="journal article" date="2024" name="Nat. Commun.">
        <title>Phylogenomics reveals the evolutionary origins of lichenization in chlorophyte algae.</title>
        <authorList>
            <person name="Puginier C."/>
            <person name="Libourel C."/>
            <person name="Otte J."/>
            <person name="Skaloud P."/>
            <person name="Haon M."/>
            <person name="Grisel S."/>
            <person name="Petersen M."/>
            <person name="Berrin J.G."/>
            <person name="Delaux P.M."/>
            <person name="Dal Grande F."/>
            <person name="Keller J."/>
        </authorList>
    </citation>
    <scope>NUCLEOTIDE SEQUENCE [LARGE SCALE GENOMIC DNA]</scope>
    <source>
        <strain evidence="10 11">SAG 245.80</strain>
    </source>
</reference>
<dbReference type="InterPro" id="IPR057305">
    <property type="entry name" value="Thioredox_PDIA6_C"/>
</dbReference>
<evidence type="ECO:0000256" key="8">
    <source>
        <dbReference type="SAM" id="SignalP"/>
    </source>
</evidence>
<dbReference type="Pfam" id="PF24541">
    <property type="entry name" value="Thioredox_PDIA6_C"/>
    <property type="match status" value="1"/>
</dbReference>
<evidence type="ECO:0000313" key="11">
    <source>
        <dbReference type="Proteomes" id="UP001445335"/>
    </source>
</evidence>
<accession>A0AAW1SIU5</accession>
<feature type="compositionally biased region" description="Basic and acidic residues" evidence="7">
    <location>
        <begin position="712"/>
        <end position="742"/>
    </location>
</feature>
<evidence type="ECO:0000256" key="4">
    <source>
        <dbReference type="ARBA" id="ARBA00023157"/>
    </source>
</evidence>
<dbReference type="PRINTS" id="PR00421">
    <property type="entry name" value="THIOREDOXIN"/>
</dbReference>
<dbReference type="PANTHER" id="PTHR45815:SF3">
    <property type="entry name" value="PROTEIN DISULFIDE-ISOMERASE A6"/>
    <property type="match status" value="1"/>
</dbReference>
<comment type="subcellular location">
    <subcellularLocation>
        <location evidence="2">Endoplasmic reticulum lumen</location>
    </subcellularLocation>
</comment>
<dbReference type="InterPro" id="IPR017937">
    <property type="entry name" value="Thioredoxin_CS"/>
</dbReference>
<evidence type="ECO:0000259" key="9">
    <source>
        <dbReference type="PROSITE" id="PS51352"/>
    </source>
</evidence>
<gene>
    <name evidence="10" type="ORF">WJX81_006361</name>
</gene>